<feature type="signal peptide" evidence="5">
    <location>
        <begin position="1"/>
        <end position="25"/>
    </location>
</feature>
<dbReference type="InterPro" id="IPR009003">
    <property type="entry name" value="Peptidase_S1_PA"/>
</dbReference>
<feature type="chain" id="PRO_5011520784" evidence="5">
    <location>
        <begin position="26"/>
        <end position="400"/>
    </location>
</feature>
<dbReference type="SMART" id="SM00020">
    <property type="entry name" value="Tryp_SPc"/>
    <property type="match status" value="1"/>
</dbReference>
<organism evidence="7 8">
    <name type="scientific">Pseudoalteromonas denitrificans DSM 6059</name>
    <dbReference type="NCBI Taxonomy" id="1123010"/>
    <lineage>
        <taxon>Bacteria</taxon>
        <taxon>Pseudomonadati</taxon>
        <taxon>Pseudomonadota</taxon>
        <taxon>Gammaproteobacteria</taxon>
        <taxon>Alteromonadales</taxon>
        <taxon>Pseudoalteromonadaceae</taxon>
        <taxon>Pseudoalteromonas</taxon>
    </lineage>
</organism>
<dbReference type="AlphaFoldDB" id="A0A1I1P863"/>
<evidence type="ECO:0000313" key="7">
    <source>
        <dbReference type="EMBL" id="SFD05915.1"/>
    </source>
</evidence>
<dbReference type="Pfam" id="PF04151">
    <property type="entry name" value="PPC"/>
    <property type="match status" value="1"/>
</dbReference>
<dbReference type="PRINTS" id="PR00722">
    <property type="entry name" value="CHYMOTRYPSIN"/>
</dbReference>
<keyword evidence="5" id="KW-0732">Signal</keyword>
<dbReference type="PROSITE" id="PS00135">
    <property type="entry name" value="TRYPSIN_SER"/>
    <property type="match status" value="1"/>
</dbReference>
<name>A0A1I1P863_9GAMM</name>
<evidence type="ECO:0000259" key="6">
    <source>
        <dbReference type="PROSITE" id="PS50240"/>
    </source>
</evidence>
<dbReference type="PANTHER" id="PTHR24252:SF27">
    <property type="entry name" value="TRANSMEMBRANE PROTEASE SERINE 3-LIKE"/>
    <property type="match status" value="1"/>
</dbReference>
<evidence type="ECO:0000256" key="3">
    <source>
        <dbReference type="RuleBase" id="RU363034"/>
    </source>
</evidence>
<evidence type="ECO:0000313" key="8">
    <source>
        <dbReference type="Proteomes" id="UP000198862"/>
    </source>
</evidence>
<dbReference type="Gene3D" id="2.60.120.380">
    <property type="match status" value="1"/>
</dbReference>
<keyword evidence="8" id="KW-1185">Reference proteome</keyword>
<keyword evidence="1" id="KW-1015">Disulfide bond</keyword>
<keyword evidence="3" id="KW-0720">Serine protease</keyword>
<reference evidence="7 8" key="1">
    <citation type="submission" date="2016-10" db="EMBL/GenBank/DDBJ databases">
        <authorList>
            <person name="de Groot N.N."/>
        </authorList>
    </citation>
    <scope>NUCLEOTIDE SEQUENCE [LARGE SCALE GENOMIC DNA]</scope>
    <source>
        <strain evidence="7 8">DSM 6059</strain>
    </source>
</reference>
<dbReference type="PROSITE" id="PS00134">
    <property type="entry name" value="TRYPSIN_HIS"/>
    <property type="match status" value="1"/>
</dbReference>
<evidence type="ECO:0000256" key="4">
    <source>
        <dbReference type="SAM" id="MobiDB-lite"/>
    </source>
</evidence>
<sequence length="400" mass="42621">MKKINKNLITIALTSLLISPILSHASDLKMNIKTSPTIRIVGGEIVKEGVRPWMTSLQFDGQHFCGASLISESWVLTAAHCVEDITKNNLNSLSVRSNFISLKSTSGSKASVADVYIHPDYNQQGKNASDIALVKLSTPITNVSFIKLATDHIISASGKPNAMASVSGWGALQQGGNSPDILQKVNVPIVSNQVCNAKEAYDGKISSTEICAGLVKGGKDSCQGDSGGPLVITHEGKFVQAGVVSWGEGCAQANKYGVYARVNSFNAWIDNIKKGNGTGLGGGNGGGNGGEEPQQPEDGTLISGQLVTGLSAQAENELIFKIDVGPDAKLLWLDIAGGEGDADIYLKHEQAPTQEDYDYAPIKWGNDEHILIRKPESGTWYIKIVGYEAFEDLELMGFAR</sequence>
<feature type="region of interest" description="Disordered" evidence="4">
    <location>
        <begin position="279"/>
        <end position="300"/>
    </location>
</feature>
<dbReference type="PANTHER" id="PTHR24252">
    <property type="entry name" value="ACROSIN-RELATED"/>
    <property type="match status" value="1"/>
</dbReference>
<dbReference type="GO" id="GO:0004252">
    <property type="term" value="F:serine-type endopeptidase activity"/>
    <property type="evidence" value="ECO:0007669"/>
    <property type="project" value="InterPro"/>
</dbReference>
<dbReference type="Gene3D" id="2.40.10.10">
    <property type="entry name" value="Trypsin-like serine proteases"/>
    <property type="match status" value="2"/>
</dbReference>
<dbReference type="STRING" id="1123010.SAMN02745724_03340"/>
<dbReference type="FunFam" id="2.40.10.10:FF:000003">
    <property type="entry name" value="Transmembrane serine protease 3"/>
    <property type="match status" value="1"/>
</dbReference>
<feature type="compositionally biased region" description="Gly residues" evidence="4">
    <location>
        <begin position="279"/>
        <end position="290"/>
    </location>
</feature>
<evidence type="ECO:0000256" key="5">
    <source>
        <dbReference type="SAM" id="SignalP"/>
    </source>
</evidence>
<protein>
    <submittedName>
        <fullName evidence="7">Pre-peptidase C-terminal domain-containing protein</fullName>
    </submittedName>
</protein>
<dbReference type="EMBL" id="FOLO01000030">
    <property type="protein sequence ID" value="SFD05915.1"/>
    <property type="molecule type" value="Genomic_DNA"/>
</dbReference>
<dbReference type="OrthoDB" id="9813836at2"/>
<dbReference type="InterPro" id="IPR001254">
    <property type="entry name" value="Trypsin_dom"/>
</dbReference>
<gene>
    <name evidence="7" type="ORF">SAMN02745724_03340</name>
</gene>
<dbReference type="SUPFAM" id="SSF50494">
    <property type="entry name" value="Trypsin-like serine proteases"/>
    <property type="match status" value="1"/>
</dbReference>
<dbReference type="InterPro" id="IPR018114">
    <property type="entry name" value="TRYPSIN_HIS"/>
</dbReference>
<dbReference type="RefSeq" id="WP_091986843.1">
    <property type="nucleotide sequence ID" value="NZ_FOLO01000030.1"/>
</dbReference>
<evidence type="ECO:0000256" key="2">
    <source>
        <dbReference type="ARBA" id="ARBA00023180"/>
    </source>
</evidence>
<evidence type="ECO:0000256" key="1">
    <source>
        <dbReference type="ARBA" id="ARBA00023157"/>
    </source>
</evidence>
<dbReference type="Proteomes" id="UP000198862">
    <property type="component" value="Unassembled WGS sequence"/>
</dbReference>
<feature type="domain" description="Peptidase S1" evidence="6">
    <location>
        <begin position="40"/>
        <end position="274"/>
    </location>
</feature>
<keyword evidence="3" id="KW-0378">Hydrolase</keyword>
<dbReference type="InterPro" id="IPR007280">
    <property type="entry name" value="Peptidase_C_arc/bac"/>
</dbReference>
<keyword evidence="3" id="KW-0645">Protease</keyword>
<dbReference type="Pfam" id="PF00089">
    <property type="entry name" value="Trypsin"/>
    <property type="match status" value="1"/>
</dbReference>
<dbReference type="CDD" id="cd00190">
    <property type="entry name" value="Tryp_SPc"/>
    <property type="match status" value="1"/>
</dbReference>
<accession>A0A1I1P863</accession>
<keyword evidence="2" id="KW-0325">Glycoprotein</keyword>
<proteinExistence type="predicted"/>
<dbReference type="InterPro" id="IPR001314">
    <property type="entry name" value="Peptidase_S1A"/>
</dbReference>
<dbReference type="GO" id="GO:0006508">
    <property type="term" value="P:proteolysis"/>
    <property type="evidence" value="ECO:0007669"/>
    <property type="project" value="UniProtKB-KW"/>
</dbReference>
<dbReference type="InterPro" id="IPR033116">
    <property type="entry name" value="TRYPSIN_SER"/>
</dbReference>
<dbReference type="PROSITE" id="PS50240">
    <property type="entry name" value="TRYPSIN_DOM"/>
    <property type="match status" value="1"/>
</dbReference>
<dbReference type="InterPro" id="IPR043504">
    <property type="entry name" value="Peptidase_S1_PA_chymotrypsin"/>
</dbReference>